<dbReference type="EMBL" id="LGUT01002128">
    <property type="protein sequence ID" value="KOG87608.1"/>
    <property type="molecule type" value="Genomic_DNA"/>
</dbReference>
<accession>A0ABR5J2F0</accession>
<feature type="non-terminal residue" evidence="1">
    <location>
        <position position="74"/>
    </location>
</feature>
<name>A0ABR5J2F0_9ACTN</name>
<reference evidence="1 2" key="1">
    <citation type="submission" date="2015-07" db="EMBL/GenBank/DDBJ databases">
        <authorList>
            <person name="Ju K.-S."/>
            <person name="Doroghazi J.R."/>
            <person name="Metcalf W.W."/>
        </authorList>
    </citation>
    <scope>NUCLEOTIDE SEQUENCE [LARGE SCALE GENOMIC DNA]</scope>
    <source>
        <strain evidence="1 2">NRRL B-3589</strain>
    </source>
</reference>
<protein>
    <submittedName>
        <fullName evidence="1">Uncharacterized protein</fullName>
    </submittedName>
</protein>
<organism evidence="1 2">
    <name type="scientific">Streptomyces varsoviensis</name>
    <dbReference type="NCBI Taxonomy" id="67373"/>
    <lineage>
        <taxon>Bacteria</taxon>
        <taxon>Bacillati</taxon>
        <taxon>Actinomycetota</taxon>
        <taxon>Actinomycetes</taxon>
        <taxon>Kitasatosporales</taxon>
        <taxon>Streptomycetaceae</taxon>
        <taxon>Streptomyces</taxon>
    </lineage>
</organism>
<dbReference type="Proteomes" id="UP000037020">
    <property type="component" value="Unassembled WGS sequence"/>
</dbReference>
<comment type="caution">
    <text evidence="1">The sequence shown here is derived from an EMBL/GenBank/DDBJ whole genome shotgun (WGS) entry which is preliminary data.</text>
</comment>
<keyword evidence="2" id="KW-1185">Reference proteome</keyword>
<gene>
    <name evidence="1" type="ORF">ADK38_24490</name>
</gene>
<proteinExistence type="predicted"/>
<sequence length="74" mass="7913">MLTCAHVIADQHGRPDPSAEVAVELAAARDARPVSARVAEDGWKPQQADLCADVALLKLDVPQPPEYATSLPRL</sequence>
<evidence type="ECO:0000313" key="1">
    <source>
        <dbReference type="EMBL" id="KOG87608.1"/>
    </source>
</evidence>
<evidence type="ECO:0000313" key="2">
    <source>
        <dbReference type="Proteomes" id="UP000037020"/>
    </source>
</evidence>